<dbReference type="Proteomes" id="UP001232063">
    <property type="component" value="Unassembled WGS sequence"/>
</dbReference>
<reference evidence="1" key="1">
    <citation type="submission" date="2023-05" db="EMBL/GenBank/DDBJ databases">
        <authorList>
            <person name="Zhang X."/>
        </authorList>
    </citation>
    <scope>NUCLEOTIDE SEQUENCE</scope>
    <source>
        <strain evidence="1">BD1B2-1</strain>
    </source>
</reference>
<protein>
    <submittedName>
        <fullName evidence="1">Uncharacterized protein</fullName>
    </submittedName>
</protein>
<sequence length="45" mass="4762">MMTSIAAGDVGALAIFSPRGWPLACGQKDRRKVPSFGQAKKVTGR</sequence>
<name>A0AAE3RAX2_9BACT</name>
<evidence type="ECO:0000313" key="2">
    <source>
        <dbReference type="Proteomes" id="UP001232063"/>
    </source>
</evidence>
<evidence type="ECO:0000313" key="1">
    <source>
        <dbReference type="EMBL" id="MDJ1504747.1"/>
    </source>
</evidence>
<gene>
    <name evidence="1" type="ORF">QNI22_29060</name>
</gene>
<dbReference type="EMBL" id="JASJOU010000013">
    <property type="protein sequence ID" value="MDJ1504747.1"/>
    <property type="molecule type" value="Genomic_DNA"/>
</dbReference>
<accession>A0AAE3RAX2</accession>
<comment type="caution">
    <text evidence="1">The sequence shown here is derived from an EMBL/GenBank/DDBJ whole genome shotgun (WGS) entry which is preliminary data.</text>
</comment>
<organism evidence="1 2">
    <name type="scientific">Xanthocytophaga agilis</name>
    <dbReference type="NCBI Taxonomy" id="3048010"/>
    <lineage>
        <taxon>Bacteria</taxon>
        <taxon>Pseudomonadati</taxon>
        <taxon>Bacteroidota</taxon>
        <taxon>Cytophagia</taxon>
        <taxon>Cytophagales</taxon>
        <taxon>Rhodocytophagaceae</taxon>
        <taxon>Xanthocytophaga</taxon>
    </lineage>
</organism>
<proteinExistence type="predicted"/>
<dbReference type="AlphaFoldDB" id="A0AAE3RAX2"/>
<keyword evidence="2" id="KW-1185">Reference proteome</keyword>